<dbReference type="AlphaFoldDB" id="A0A8H7MHP2"/>
<proteinExistence type="predicted"/>
<reference evidence="1" key="2">
    <citation type="submission" date="2020-09" db="EMBL/GenBank/DDBJ databases">
        <title>Reference genome assembly for Australian Ascochyta lentis isolate Al4.</title>
        <authorList>
            <person name="Lee R.C."/>
            <person name="Farfan-Caceres L.M."/>
            <person name="Debler J.W."/>
            <person name="Williams A.H."/>
            <person name="Henares B.M."/>
        </authorList>
    </citation>
    <scope>NUCLEOTIDE SEQUENCE</scope>
    <source>
        <strain evidence="1">Al4</strain>
    </source>
</reference>
<evidence type="ECO:0000313" key="2">
    <source>
        <dbReference type="Proteomes" id="UP000651452"/>
    </source>
</evidence>
<gene>
    <name evidence="1" type="ORF">EKO04_006537</name>
</gene>
<organism evidence="1 2">
    <name type="scientific">Ascochyta lentis</name>
    <dbReference type="NCBI Taxonomy" id="205686"/>
    <lineage>
        <taxon>Eukaryota</taxon>
        <taxon>Fungi</taxon>
        <taxon>Dikarya</taxon>
        <taxon>Ascomycota</taxon>
        <taxon>Pezizomycotina</taxon>
        <taxon>Dothideomycetes</taxon>
        <taxon>Pleosporomycetidae</taxon>
        <taxon>Pleosporales</taxon>
        <taxon>Pleosporineae</taxon>
        <taxon>Didymellaceae</taxon>
        <taxon>Ascochyta</taxon>
    </lineage>
</organism>
<dbReference type="Proteomes" id="UP000651452">
    <property type="component" value="Unassembled WGS sequence"/>
</dbReference>
<keyword evidence="2" id="KW-1185">Reference proteome</keyword>
<accession>A0A8H7MHP2</accession>
<sequence length="522" mass="59695">MIPQITSNFGEKKCSSCRHSAPKEEFIRKEGKEWKTCNSCSEKGSKHRKMLADDMNANLGQLMKGLKIEQPMGQDLAQLQSQQLAEQHWFEQQQSEQQQFQTQFQQRDQRMTIDYLLNDPVLHEPVSSQLHEQQQWLMNQTQQLYNVQSMQTQSIQDQFCRQNQESELSLQPFEAFPLELNMGMPPQSQLWDANSCSNFGTNGAEQVDYNFNDFRAPGDPELDFEERLANALHAELSIMNDIEQSAFGELDLDNRIGQVDSMFPMETDLKYQLLSDDCNAMTDTNTIDSNLVAAQGHILQPTAGEFEAQPQAATKRARKPKPAPFSLDKVFAYFDASQDILRQPSVPSHDLTGAALTMHLITELGMAVRLSQLRRRWSHMKQRAFLKEVELLTKLENEDSIMPWGPLSDLLTMFEIGLEDILDRYGHNKNLDWKTENKVKADVQRFARAFKTGMSQKALEIIKLNTEALLKLFIDASDYPESKVKAELNRQLRSLNEAVVKNCKDTGVLRLKMGTRGSYVQG</sequence>
<comment type="caution">
    <text evidence="1">The sequence shown here is derived from an EMBL/GenBank/DDBJ whole genome shotgun (WGS) entry which is preliminary data.</text>
</comment>
<protein>
    <submittedName>
        <fullName evidence="1">Uncharacterized protein</fullName>
    </submittedName>
</protein>
<dbReference type="OrthoDB" id="3796697at2759"/>
<dbReference type="EMBL" id="RZGK01000011">
    <property type="protein sequence ID" value="KAF9695378.1"/>
    <property type="molecule type" value="Genomic_DNA"/>
</dbReference>
<evidence type="ECO:0000313" key="1">
    <source>
        <dbReference type="EMBL" id="KAF9695378.1"/>
    </source>
</evidence>
<name>A0A8H7MHP2_9PLEO</name>
<reference evidence="1" key="1">
    <citation type="submission" date="2018-12" db="EMBL/GenBank/DDBJ databases">
        <authorList>
            <person name="Syme R.A."/>
            <person name="Farfan-Caceres L."/>
            <person name="Lichtenzveig J."/>
        </authorList>
    </citation>
    <scope>NUCLEOTIDE SEQUENCE</scope>
    <source>
        <strain evidence="1">Al4</strain>
    </source>
</reference>